<dbReference type="GO" id="GO:0003729">
    <property type="term" value="F:mRNA binding"/>
    <property type="evidence" value="ECO:0007669"/>
    <property type="project" value="TreeGrafter"/>
</dbReference>
<organism evidence="6">
    <name type="scientific">Prasinoderma singulare</name>
    <dbReference type="NCBI Taxonomy" id="676789"/>
    <lineage>
        <taxon>Eukaryota</taxon>
        <taxon>Viridiplantae</taxon>
        <taxon>Prasinodermophyta</taxon>
        <taxon>Prasinodermophyceae</taxon>
        <taxon>Prasinodermales</taxon>
        <taxon>Prasinodermaceae</taxon>
        <taxon>Prasinoderma</taxon>
    </lineage>
</organism>
<dbReference type="GO" id="GO:0003735">
    <property type="term" value="F:structural constituent of ribosome"/>
    <property type="evidence" value="ECO:0007669"/>
    <property type="project" value="InterPro"/>
</dbReference>
<dbReference type="Pfam" id="PF01283">
    <property type="entry name" value="Ribosomal_S26e"/>
    <property type="match status" value="1"/>
</dbReference>
<dbReference type="EMBL" id="HBHY01012430">
    <property type="protein sequence ID" value="CAE0140706.1"/>
    <property type="molecule type" value="Transcribed_RNA"/>
</dbReference>
<gene>
    <name evidence="6" type="ORF">PSIN1315_LOCUS7991</name>
</gene>
<dbReference type="PANTHER" id="PTHR12538">
    <property type="entry name" value="40S RIBOSOMAL PROTEIN S26"/>
    <property type="match status" value="1"/>
</dbReference>
<evidence type="ECO:0000256" key="2">
    <source>
        <dbReference type="ARBA" id="ARBA00022980"/>
    </source>
</evidence>
<dbReference type="GO" id="GO:0022627">
    <property type="term" value="C:cytosolic small ribosomal subunit"/>
    <property type="evidence" value="ECO:0007669"/>
    <property type="project" value="TreeGrafter"/>
</dbReference>
<name>A0A7S3BNQ3_9VIRI</name>
<dbReference type="PANTHER" id="PTHR12538:SF0">
    <property type="entry name" value="40S RIBOSOMAL PROTEIN S26"/>
    <property type="match status" value="1"/>
</dbReference>
<evidence type="ECO:0000256" key="5">
    <source>
        <dbReference type="SAM" id="MobiDB-lite"/>
    </source>
</evidence>
<dbReference type="GO" id="GO:0006412">
    <property type="term" value="P:translation"/>
    <property type="evidence" value="ECO:0007669"/>
    <property type="project" value="InterPro"/>
</dbReference>
<protein>
    <recommendedName>
        <fullName evidence="4">40S ribosomal protein S26</fullName>
    </recommendedName>
</protein>
<accession>A0A7S3BNQ3</accession>
<dbReference type="AlphaFoldDB" id="A0A7S3BNQ3"/>
<feature type="compositionally biased region" description="Basic residues" evidence="5">
    <location>
        <begin position="84"/>
        <end position="93"/>
    </location>
</feature>
<dbReference type="InterPro" id="IPR038551">
    <property type="entry name" value="Ribosomal_eS26_sf"/>
</dbReference>
<keyword evidence="2 4" id="KW-0689">Ribosomal protein</keyword>
<dbReference type="InterPro" id="IPR000892">
    <property type="entry name" value="Ribosomal_eS26"/>
</dbReference>
<evidence type="ECO:0000256" key="1">
    <source>
        <dbReference type="ARBA" id="ARBA00008596"/>
    </source>
</evidence>
<feature type="compositionally biased region" description="Basic and acidic residues" evidence="5">
    <location>
        <begin position="94"/>
        <end position="121"/>
    </location>
</feature>
<evidence type="ECO:0000313" key="6">
    <source>
        <dbReference type="EMBL" id="CAE0140706.1"/>
    </source>
</evidence>
<evidence type="ECO:0000256" key="3">
    <source>
        <dbReference type="ARBA" id="ARBA00023274"/>
    </source>
</evidence>
<sequence>MPVKRRNHGRSRKNCGSSGKLVTCDSCGSRPAKDKAIKRFRVNNMVESSALRDMRDASMYDEYTLPKIYRKYSYCVGCAVHSRVVRSRSKKTGARKDRTPPVRARVLERKFGKDNDNRDGNKPSGQASQGQGAAAAPKPVGA</sequence>
<reference evidence="6" key="1">
    <citation type="submission" date="2021-01" db="EMBL/GenBank/DDBJ databases">
        <authorList>
            <person name="Corre E."/>
            <person name="Pelletier E."/>
            <person name="Niang G."/>
            <person name="Scheremetjew M."/>
            <person name="Finn R."/>
            <person name="Kale V."/>
            <person name="Holt S."/>
            <person name="Cochrane G."/>
            <person name="Meng A."/>
            <person name="Brown T."/>
            <person name="Cohen L."/>
        </authorList>
    </citation>
    <scope>NUCLEOTIDE SEQUENCE</scope>
    <source>
        <strain evidence="6">RCC927</strain>
    </source>
</reference>
<feature type="region of interest" description="Disordered" evidence="5">
    <location>
        <begin position="84"/>
        <end position="142"/>
    </location>
</feature>
<evidence type="ECO:0000256" key="4">
    <source>
        <dbReference type="RuleBase" id="RU363128"/>
    </source>
</evidence>
<feature type="compositionally biased region" description="Low complexity" evidence="5">
    <location>
        <begin position="124"/>
        <end position="136"/>
    </location>
</feature>
<comment type="similarity">
    <text evidence="1 4">Belongs to the eukaryotic ribosomal protein eS26 family.</text>
</comment>
<dbReference type="Gene3D" id="3.30.1740.20">
    <property type="entry name" value="Ribosomal protein S26e"/>
    <property type="match status" value="1"/>
</dbReference>
<proteinExistence type="inferred from homology"/>
<keyword evidence="3 4" id="KW-0687">Ribonucleoprotein</keyword>